<dbReference type="eggNOG" id="ENOG502QS9R">
    <property type="taxonomic scope" value="Eukaryota"/>
</dbReference>
<evidence type="ECO:0000256" key="1">
    <source>
        <dbReference type="ARBA" id="ARBA00005429"/>
    </source>
</evidence>
<evidence type="ECO:0000313" key="7">
    <source>
        <dbReference type="Proteomes" id="UP000011518"/>
    </source>
</evidence>
<dbReference type="GO" id="GO:0003924">
    <property type="term" value="F:GTPase activity"/>
    <property type="evidence" value="ECO:0007669"/>
    <property type="project" value="TreeGrafter"/>
</dbReference>
<reference evidence="7" key="1">
    <citation type="submission" date="2012-07" db="EMBL/GenBank/DDBJ databases">
        <title>Genome of the Chinese tree shrew, a rising model animal genetically related to primates.</title>
        <authorList>
            <person name="Zhang G."/>
            <person name="Fan Y."/>
            <person name="Yao Y."/>
            <person name="Huang Z."/>
        </authorList>
    </citation>
    <scope>NUCLEOTIDE SEQUENCE [LARGE SCALE GENOMIC DNA]</scope>
</reference>
<dbReference type="CDD" id="cd04104">
    <property type="entry name" value="p47_IIGP_like"/>
    <property type="match status" value="1"/>
</dbReference>
<sequence length="420" mass="47278">MGQFISSTPKEDNDMAYSVDKFFKTFKMESKIIPEDTIILIQSYLEKGDVQRTVSIINEALRDIESAPLNIAVTGETGSGKSSFINALRGIGHEEEGAARIGVTETTMRRTPYTHPKLPAVTIWDLPGLGSTNFPPQKYLEAMKFGEYDFFIIINSTRFKETDAHLAKVIRKMNKNFYFVRTRVDSDVDSLRRGTPSTFNRGRVLGDIQKDCLTQLRHAGVVDAQVFLVSNLDASDYDFPALETTLLRELPAHKRHVFIQCLPNITEAAIDRKRDSLKQKVWLEALKGGVLATIPFVGVVCDSDVEKLQETLTLYRSYFGLDDSSLEKMAKDLHVSVAQLKENLKSPRLLLVEKDESLGEKLLRYVEIFCSVNGGLLATGLYFRKIFYLQSYFLDTVVSDAKFLLRKKEVLKGTMGSGKA</sequence>
<dbReference type="SUPFAM" id="SSF52540">
    <property type="entry name" value="P-loop containing nucleoside triphosphate hydrolases"/>
    <property type="match status" value="1"/>
</dbReference>
<dbReference type="GO" id="GO:0005789">
    <property type="term" value="C:endoplasmic reticulum membrane"/>
    <property type="evidence" value="ECO:0007669"/>
    <property type="project" value="TreeGrafter"/>
</dbReference>
<evidence type="ECO:0000256" key="4">
    <source>
        <dbReference type="ARBA" id="ARBA00023134"/>
    </source>
</evidence>
<dbReference type="GO" id="GO:0000045">
    <property type="term" value="P:autophagosome assembly"/>
    <property type="evidence" value="ECO:0007669"/>
    <property type="project" value="TreeGrafter"/>
</dbReference>
<dbReference type="Pfam" id="PF05049">
    <property type="entry name" value="IIGP"/>
    <property type="match status" value="1"/>
</dbReference>
<dbReference type="GO" id="GO:0035458">
    <property type="term" value="P:cellular response to interferon-beta"/>
    <property type="evidence" value="ECO:0007669"/>
    <property type="project" value="TreeGrafter"/>
</dbReference>
<dbReference type="InterPro" id="IPR030385">
    <property type="entry name" value="G_IRG_dom"/>
</dbReference>
<comment type="similarity">
    <text evidence="1">Belongs to the TRAFAC class dynamin-like GTPase superfamily. IRG family.</text>
</comment>
<accession>L9KVK0</accession>
<organism evidence="6 7">
    <name type="scientific">Tupaia chinensis</name>
    <name type="common">Chinese tree shrew</name>
    <name type="synonym">Tupaia belangeri chinensis</name>
    <dbReference type="NCBI Taxonomy" id="246437"/>
    <lineage>
        <taxon>Eukaryota</taxon>
        <taxon>Metazoa</taxon>
        <taxon>Chordata</taxon>
        <taxon>Craniata</taxon>
        <taxon>Vertebrata</taxon>
        <taxon>Euteleostomi</taxon>
        <taxon>Mammalia</taxon>
        <taxon>Eutheria</taxon>
        <taxon>Euarchontoglires</taxon>
        <taxon>Scandentia</taxon>
        <taxon>Tupaiidae</taxon>
        <taxon>Tupaia</taxon>
    </lineage>
</organism>
<feature type="domain" description="IRG-type G" evidence="5">
    <location>
        <begin position="67"/>
        <end position="249"/>
    </location>
</feature>
<dbReference type="FunFam" id="3.40.50.300:FF:000541">
    <property type="entry name" value="Immunity related GTPase M"/>
    <property type="match status" value="1"/>
</dbReference>
<reference evidence="7" key="2">
    <citation type="journal article" date="2013" name="Nat. Commun.">
        <title>Genome of the Chinese tree shrew.</title>
        <authorList>
            <person name="Fan Y."/>
            <person name="Huang Z.Y."/>
            <person name="Cao C.C."/>
            <person name="Chen C.S."/>
            <person name="Chen Y.X."/>
            <person name="Fan D.D."/>
            <person name="He J."/>
            <person name="Hou H.L."/>
            <person name="Hu L."/>
            <person name="Hu X.T."/>
            <person name="Jiang X.T."/>
            <person name="Lai R."/>
            <person name="Lang Y.S."/>
            <person name="Liang B."/>
            <person name="Liao S.G."/>
            <person name="Mu D."/>
            <person name="Ma Y.Y."/>
            <person name="Niu Y.Y."/>
            <person name="Sun X.Q."/>
            <person name="Xia J.Q."/>
            <person name="Xiao J."/>
            <person name="Xiong Z.Q."/>
            <person name="Xu L."/>
            <person name="Yang L."/>
            <person name="Zhang Y."/>
            <person name="Zhao W."/>
            <person name="Zhao X.D."/>
            <person name="Zheng Y.T."/>
            <person name="Zhou J.M."/>
            <person name="Zhu Y.B."/>
            <person name="Zhang G.J."/>
            <person name="Wang J."/>
            <person name="Yao Y.G."/>
        </authorList>
    </citation>
    <scope>NUCLEOTIDE SEQUENCE [LARGE SCALE GENOMIC DNA]</scope>
</reference>
<dbReference type="InterPro" id="IPR007743">
    <property type="entry name" value="Immunity-related_GTPase-like"/>
</dbReference>
<dbReference type="InParanoid" id="L9KVK0"/>
<dbReference type="AlphaFoldDB" id="L9KVK0"/>
<gene>
    <name evidence="6" type="ORF">TREES_T100007545</name>
</gene>
<keyword evidence="4" id="KW-0342">GTP-binding</keyword>
<dbReference type="PANTHER" id="PTHR32341">
    <property type="entry name" value="INTERFERON-INDUCIBLE GTPASE"/>
    <property type="match status" value="1"/>
</dbReference>
<evidence type="ECO:0000256" key="3">
    <source>
        <dbReference type="ARBA" id="ARBA00022801"/>
    </source>
</evidence>
<evidence type="ECO:0000259" key="5">
    <source>
        <dbReference type="PROSITE" id="PS51716"/>
    </source>
</evidence>
<dbReference type="EMBL" id="KB320636">
    <property type="protein sequence ID" value="ELW66846.1"/>
    <property type="molecule type" value="Genomic_DNA"/>
</dbReference>
<keyword evidence="7" id="KW-1185">Reference proteome</keyword>
<keyword evidence="2" id="KW-0547">Nucleotide-binding</keyword>
<dbReference type="PROSITE" id="PS51716">
    <property type="entry name" value="G_IRG"/>
    <property type="match status" value="1"/>
</dbReference>
<evidence type="ECO:0000313" key="6">
    <source>
        <dbReference type="EMBL" id="ELW66846.1"/>
    </source>
</evidence>
<proteinExistence type="inferred from homology"/>
<evidence type="ECO:0000256" key="2">
    <source>
        <dbReference type="ARBA" id="ARBA00022741"/>
    </source>
</evidence>
<protein>
    <submittedName>
        <fullName evidence="6">Interferon-inducible GTPase 1</fullName>
    </submittedName>
</protein>
<keyword evidence="3" id="KW-0378">Hydrolase</keyword>
<dbReference type="GO" id="GO:0005525">
    <property type="term" value="F:GTP binding"/>
    <property type="evidence" value="ECO:0007669"/>
    <property type="project" value="UniProtKB-KW"/>
</dbReference>
<name>L9KVK0_TUPCH</name>
<dbReference type="PANTHER" id="PTHR32341:SF15">
    <property type="entry name" value="INTERFERON-GAMMA-INDUCIBLE GTPASE 10-RELATED"/>
    <property type="match status" value="1"/>
</dbReference>
<dbReference type="GO" id="GO:0045087">
    <property type="term" value="P:innate immune response"/>
    <property type="evidence" value="ECO:0007669"/>
    <property type="project" value="TreeGrafter"/>
</dbReference>
<dbReference type="InterPro" id="IPR051515">
    <property type="entry name" value="IRG"/>
</dbReference>
<dbReference type="Gene3D" id="3.40.50.300">
    <property type="entry name" value="P-loop containing nucleotide triphosphate hydrolases"/>
    <property type="match status" value="1"/>
</dbReference>
<dbReference type="Proteomes" id="UP000011518">
    <property type="component" value="Unassembled WGS sequence"/>
</dbReference>
<dbReference type="InterPro" id="IPR027417">
    <property type="entry name" value="P-loop_NTPase"/>
</dbReference>